<dbReference type="InParanoid" id="A0A409VKM1"/>
<organism evidence="1 2">
    <name type="scientific">Panaeolus cyanescens</name>
    <dbReference type="NCBI Taxonomy" id="181874"/>
    <lineage>
        <taxon>Eukaryota</taxon>
        <taxon>Fungi</taxon>
        <taxon>Dikarya</taxon>
        <taxon>Basidiomycota</taxon>
        <taxon>Agaricomycotina</taxon>
        <taxon>Agaricomycetes</taxon>
        <taxon>Agaricomycetidae</taxon>
        <taxon>Agaricales</taxon>
        <taxon>Agaricineae</taxon>
        <taxon>Galeropsidaceae</taxon>
        <taxon>Panaeolus</taxon>
    </lineage>
</organism>
<sequence length="420" mass="47365">MDDTPQELIDYIVSFINDDRKTLRHIRLVNHRLNQSSTKHLFLTLDLTIGLATGYDRAAPSLQQYTRFQALLSLIQSNPAIPNAVHNVELDDLGRLSDDERQLVHPTLCAILDYLPRVSSLFLRGICFPRVHTSLLQSLIKKLTSQNLEKLDIWNCQFSKTDDLLHFLNDRCTIRSLRIGLFKEAALPAGQEPTPLFATHGEEIRENPGARLDSLTIEKDSPSIIVNALSPTTTTPRAFDLTHIRHLVLTGIQDLPAANSLLRIIGGSLQSLYLSSAALQLSPQDKKPSTLDLQFNVNLENLRISSLQWTATQCPADRICNIFKNDVTLSKLKDIQLVLTAWIKRPHTSLLYDKWMDLDDLFSNGSSFPSLKSVKVIVHADNLPPNLKPNPSELIPYFPKLSRADIISCTLWQDDKRQCL</sequence>
<proteinExistence type="predicted"/>
<name>A0A409VKM1_9AGAR</name>
<evidence type="ECO:0000313" key="1">
    <source>
        <dbReference type="EMBL" id="PPQ66793.1"/>
    </source>
</evidence>
<accession>A0A409VKM1</accession>
<dbReference type="OrthoDB" id="2788229at2759"/>
<protein>
    <recommendedName>
        <fullName evidence="3">F-box domain-containing protein</fullName>
    </recommendedName>
</protein>
<gene>
    <name evidence="1" type="ORF">CVT24_008702</name>
</gene>
<dbReference type="AlphaFoldDB" id="A0A409VKM1"/>
<reference evidence="1 2" key="1">
    <citation type="journal article" date="2018" name="Evol. Lett.">
        <title>Horizontal gene cluster transfer increased hallucinogenic mushroom diversity.</title>
        <authorList>
            <person name="Reynolds H.T."/>
            <person name="Vijayakumar V."/>
            <person name="Gluck-Thaler E."/>
            <person name="Korotkin H.B."/>
            <person name="Matheny P.B."/>
            <person name="Slot J.C."/>
        </authorList>
    </citation>
    <scope>NUCLEOTIDE SEQUENCE [LARGE SCALE GENOMIC DNA]</scope>
    <source>
        <strain evidence="1 2">2629</strain>
    </source>
</reference>
<comment type="caution">
    <text evidence="1">The sequence shown here is derived from an EMBL/GenBank/DDBJ whole genome shotgun (WGS) entry which is preliminary data.</text>
</comment>
<evidence type="ECO:0008006" key="3">
    <source>
        <dbReference type="Google" id="ProtNLM"/>
    </source>
</evidence>
<dbReference type="Proteomes" id="UP000284842">
    <property type="component" value="Unassembled WGS sequence"/>
</dbReference>
<evidence type="ECO:0000313" key="2">
    <source>
        <dbReference type="Proteomes" id="UP000284842"/>
    </source>
</evidence>
<keyword evidence="2" id="KW-1185">Reference proteome</keyword>
<dbReference type="EMBL" id="NHTK01006034">
    <property type="protein sequence ID" value="PPQ66793.1"/>
    <property type="molecule type" value="Genomic_DNA"/>
</dbReference>